<reference evidence="1 3" key="1">
    <citation type="submission" date="2018-11" db="EMBL/GenBank/DDBJ databases">
        <title>Shewanella sp. M2.</title>
        <authorList>
            <person name="Hwang Y.J."/>
            <person name="Hwang C.Y."/>
        </authorList>
    </citation>
    <scope>NUCLEOTIDE SEQUENCE [LARGE SCALE GENOMIC DNA]</scope>
    <source>
        <strain evidence="1 3">M2</strain>
    </source>
</reference>
<evidence type="ECO:0000313" key="1">
    <source>
        <dbReference type="EMBL" id="AZG36820.1"/>
    </source>
</evidence>
<evidence type="ECO:0000313" key="4">
    <source>
        <dbReference type="Proteomes" id="UP000278855"/>
    </source>
</evidence>
<dbReference type="OrthoDB" id="5736952at2"/>
<reference evidence="4" key="2">
    <citation type="submission" date="2018-11" db="EMBL/GenBank/DDBJ databases">
        <title>Shewanella sp. R106.</title>
        <authorList>
            <person name="Hwang Y.J."/>
            <person name="Hwang C.Y."/>
        </authorList>
    </citation>
    <scope>NUCLEOTIDE SEQUENCE [LARGE SCALE GENOMIC DNA]</scope>
    <source>
        <strain evidence="4">R106</strain>
    </source>
</reference>
<evidence type="ECO:0000313" key="3">
    <source>
        <dbReference type="Proteomes" id="UP000273778"/>
    </source>
</evidence>
<proteinExistence type="predicted"/>
<reference evidence="2" key="3">
    <citation type="submission" date="2018-11" db="EMBL/GenBank/DDBJ databases">
        <authorList>
            <person name="Hwang Y.J."/>
            <person name="Hwang C.Y."/>
        </authorList>
    </citation>
    <scope>NUCLEOTIDE SEQUENCE</scope>
    <source>
        <strain evidence="2">R106</strain>
    </source>
</reference>
<dbReference type="EMBL" id="RKKB01000001">
    <property type="protein sequence ID" value="RPA34675.1"/>
    <property type="molecule type" value="Genomic_DNA"/>
</dbReference>
<accession>A0A3N4E8X1</accession>
<keyword evidence="3" id="KW-1185">Reference proteome</keyword>
<dbReference type="RefSeq" id="WP_124011815.1">
    <property type="nucleotide sequence ID" value="NZ_CP034073.1"/>
</dbReference>
<name>A0A3N4E8X1_9GAMM</name>
<evidence type="ECO:0000313" key="2">
    <source>
        <dbReference type="EMBL" id="RPA34675.1"/>
    </source>
</evidence>
<dbReference type="Proteomes" id="UP000273778">
    <property type="component" value="Chromosome"/>
</dbReference>
<protein>
    <submittedName>
        <fullName evidence="2">Uncharacterized protein</fullName>
    </submittedName>
</protein>
<gene>
    <name evidence="2" type="ORF">EGC77_03100</name>
    <name evidence="1" type="ORF">EGC80_19435</name>
</gene>
<dbReference type="Proteomes" id="UP000278855">
    <property type="component" value="Unassembled WGS sequence"/>
</dbReference>
<sequence length="239" mass="27694">MNKITLSTRRIIYSLIIVALLGLLPILLQKGFANAYHFKSRYYIDQWQQSSKPTLIQYTNALLAANYAFSLDSKNPHYLLTLAKVMEWGIFSKLAQSNNSVFNQLYLDAIVQRPNWPNAYSDYAYNLAFIQDDIVQAWPYLEQALHYGPYTPEVMHQVLAIGFAYWPNLTVNQKKLVFTTAKNAASANWLMRNDLKKLTKQYQLTPLICTYFKYSIPAFSANDEQWIKQDICLNEYSGK</sequence>
<organism evidence="2 4">
    <name type="scientific">Shewanella psychromarinicola</name>
    <dbReference type="NCBI Taxonomy" id="2487742"/>
    <lineage>
        <taxon>Bacteria</taxon>
        <taxon>Pseudomonadati</taxon>
        <taxon>Pseudomonadota</taxon>
        <taxon>Gammaproteobacteria</taxon>
        <taxon>Alteromonadales</taxon>
        <taxon>Shewanellaceae</taxon>
        <taxon>Shewanella</taxon>
    </lineage>
</organism>
<dbReference type="KEGG" id="spsr:EGC80_19435"/>
<dbReference type="EMBL" id="CP034073">
    <property type="protein sequence ID" value="AZG36820.1"/>
    <property type="molecule type" value="Genomic_DNA"/>
</dbReference>
<dbReference type="AlphaFoldDB" id="A0A3N4E8X1"/>